<reference evidence="2 3" key="1">
    <citation type="submission" date="2019-02" db="EMBL/GenBank/DDBJ databases">
        <title>Genome sequencing of the rare red list fungi Bondarzewia mesenterica.</title>
        <authorList>
            <person name="Buettner E."/>
            <person name="Kellner H."/>
        </authorList>
    </citation>
    <scope>NUCLEOTIDE SEQUENCE [LARGE SCALE GENOMIC DNA]</scope>
    <source>
        <strain evidence="2 3">DSM 108281</strain>
    </source>
</reference>
<dbReference type="Proteomes" id="UP000310158">
    <property type="component" value="Unassembled WGS sequence"/>
</dbReference>
<proteinExistence type="predicted"/>
<sequence>MARLPYPHLHAHPNTGQQEKEKDAGEAATREHGGSHSTTTRGRRRIVHLYCMIRVGPSTRKLDPPIRLRTKESPAVRVRLADPQTYEAHSTALCASASRGQGEIAGRRTDSDSDSDVRVDHGSSHGAASLIMTPDYSLTVKTTAKDVDRLRVDLILNVKHRIELCEFLWRYVTGKYKGKWDEETKRQDAVEGSVMKLNPVYARTRDWWKTMVGK</sequence>
<organism evidence="2 3">
    <name type="scientific">Bondarzewia mesenterica</name>
    <dbReference type="NCBI Taxonomy" id="1095465"/>
    <lineage>
        <taxon>Eukaryota</taxon>
        <taxon>Fungi</taxon>
        <taxon>Dikarya</taxon>
        <taxon>Basidiomycota</taxon>
        <taxon>Agaricomycotina</taxon>
        <taxon>Agaricomycetes</taxon>
        <taxon>Russulales</taxon>
        <taxon>Bondarzewiaceae</taxon>
        <taxon>Bondarzewia</taxon>
    </lineage>
</organism>
<feature type="region of interest" description="Disordered" evidence="1">
    <location>
        <begin position="1"/>
        <end position="43"/>
    </location>
</feature>
<evidence type="ECO:0000256" key="1">
    <source>
        <dbReference type="SAM" id="MobiDB-lite"/>
    </source>
</evidence>
<evidence type="ECO:0000313" key="3">
    <source>
        <dbReference type="Proteomes" id="UP000310158"/>
    </source>
</evidence>
<feature type="compositionally biased region" description="Basic and acidic residues" evidence="1">
    <location>
        <begin position="105"/>
        <end position="123"/>
    </location>
</feature>
<protein>
    <submittedName>
        <fullName evidence="2">Uncharacterized protein</fullName>
    </submittedName>
</protein>
<accession>A0A4V6S180</accession>
<name>A0A4V6S180_9AGAM</name>
<dbReference type="EMBL" id="SGPL01000760">
    <property type="protein sequence ID" value="THH07653.1"/>
    <property type="molecule type" value="Genomic_DNA"/>
</dbReference>
<dbReference type="AlphaFoldDB" id="A0A4V6S180"/>
<keyword evidence="3" id="KW-1185">Reference proteome</keyword>
<feature type="region of interest" description="Disordered" evidence="1">
    <location>
        <begin position="97"/>
        <end position="123"/>
    </location>
</feature>
<evidence type="ECO:0000313" key="2">
    <source>
        <dbReference type="EMBL" id="THH07653.1"/>
    </source>
</evidence>
<comment type="caution">
    <text evidence="2">The sequence shown here is derived from an EMBL/GenBank/DDBJ whole genome shotgun (WGS) entry which is preliminary data.</text>
</comment>
<gene>
    <name evidence="2" type="ORF">EW146_g9248</name>
</gene>
<feature type="compositionally biased region" description="Basic and acidic residues" evidence="1">
    <location>
        <begin position="18"/>
        <end position="34"/>
    </location>
</feature>